<dbReference type="InterPro" id="IPR025476">
    <property type="entry name" value="Helitron_helicase-like"/>
</dbReference>
<feature type="domain" description="OTU" evidence="2">
    <location>
        <begin position="180"/>
        <end position="313"/>
    </location>
</feature>
<evidence type="ECO:0000313" key="4">
    <source>
        <dbReference type="Proteomes" id="UP000683360"/>
    </source>
</evidence>
<protein>
    <recommendedName>
        <fullName evidence="2">OTU domain-containing protein</fullName>
    </recommendedName>
</protein>
<reference evidence="3" key="1">
    <citation type="submission" date="2021-03" db="EMBL/GenBank/DDBJ databases">
        <authorList>
            <person name="Bekaert M."/>
        </authorList>
    </citation>
    <scope>NUCLEOTIDE SEQUENCE</scope>
</reference>
<gene>
    <name evidence="3" type="ORF">MEDL_7646</name>
</gene>
<dbReference type="AlphaFoldDB" id="A0A8S3QCM5"/>
<dbReference type="Pfam" id="PF14214">
    <property type="entry name" value="Helitron_like_N"/>
    <property type="match status" value="1"/>
</dbReference>
<evidence type="ECO:0000259" key="2">
    <source>
        <dbReference type="PROSITE" id="PS50802"/>
    </source>
</evidence>
<dbReference type="PROSITE" id="PS50802">
    <property type="entry name" value="OTU"/>
    <property type="match status" value="1"/>
</dbReference>
<dbReference type="CDD" id="cd22744">
    <property type="entry name" value="OTU"/>
    <property type="match status" value="1"/>
</dbReference>
<dbReference type="OrthoDB" id="6134894at2759"/>
<organism evidence="3 4">
    <name type="scientific">Mytilus edulis</name>
    <name type="common">Blue mussel</name>
    <dbReference type="NCBI Taxonomy" id="6550"/>
    <lineage>
        <taxon>Eukaryota</taxon>
        <taxon>Metazoa</taxon>
        <taxon>Spiralia</taxon>
        <taxon>Lophotrochozoa</taxon>
        <taxon>Mollusca</taxon>
        <taxon>Bivalvia</taxon>
        <taxon>Autobranchia</taxon>
        <taxon>Pteriomorphia</taxon>
        <taxon>Mytilida</taxon>
        <taxon>Mytiloidea</taxon>
        <taxon>Mytilidae</taxon>
        <taxon>Mytilinae</taxon>
        <taxon>Mytilus</taxon>
    </lineage>
</organism>
<dbReference type="SUPFAM" id="SSF54001">
    <property type="entry name" value="Cysteine proteinases"/>
    <property type="match status" value="1"/>
</dbReference>
<dbReference type="InterPro" id="IPR003323">
    <property type="entry name" value="OTU_dom"/>
</dbReference>
<feature type="region of interest" description="Disordered" evidence="1">
    <location>
        <begin position="957"/>
        <end position="988"/>
    </location>
</feature>
<dbReference type="Proteomes" id="UP000683360">
    <property type="component" value="Unassembled WGS sequence"/>
</dbReference>
<comment type="caution">
    <text evidence="3">The sequence shown here is derived from an EMBL/GenBank/DDBJ whole genome shotgun (WGS) entry which is preliminary data.</text>
</comment>
<accession>A0A8S3QCM5</accession>
<dbReference type="Pfam" id="PF20209">
    <property type="entry name" value="DUF6570"/>
    <property type="match status" value="1"/>
</dbReference>
<dbReference type="InterPro" id="IPR046700">
    <property type="entry name" value="DUF6570"/>
</dbReference>
<dbReference type="InterPro" id="IPR038765">
    <property type="entry name" value="Papain-like_cys_pep_sf"/>
</dbReference>
<evidence type="ECO:0000313" key="3">
    <source>
        <dbReference type="EMBL" id="CAG2192480.1"/>
    </source>
</evidence>
<dbReference type="EMBL" id="CAJPWZ010000399">
    <property type="protein sequence ID" value="CAG2192480.1"/>
    <property type="molecule type" value="Genomic_DNA"/>
</dbReference>
<dbReference type="Gene3D" id="3.90.70.80">
    <property type="match status" value="1"/>
</dbReference>
<name>A0A8S3QCM5_MYTED</name>
<proteinExistence type="predicted"/>
<sequence>MQNIKSYSGSDHSYARYALVNGHSFDNMQNRTSDHSYANMNDTPVNGHSFDKHSNHHYCKTDDFSYLVPNLTFADVVKFVPKKTGDKNEIMPVFNVTPSSTQVYASSSPLNSEQTYADVVKSQNTKTKAIYSKLDTVIKSEAEECIPESHNKKDTQHLVQKQSFLNVPHNGVIAIENDNFFIYDVPGDGNCFFSSLSLAINGDFSQKHVYRSLSCSEIYNNFYIYEDILKLSHYNNITRDIYLQTMVNGRGWATSCEISMASKITQSNINIWIQGTNLANKTVFTKEQYIHSPQSRTINILLSHNHFQLLRKIPQQPIILLSQLNENKYAISNKNGNASIKRKFNFKHLTVPEKKQKIVYLPNVTCMSENHISEKFKNMPIIKSIDNKSLKKINRDQELQVECIEQGIKYELPNINESAKEYQKRCLRIKRRIKIMKNKKTAQISHTSVNNEHFNTGDSLNYSQNSVSTNTIADNPVLETHNKTNMTNNQTEKDLDLQTKCRKLGLTYDPPVENETPDEYKKRCLKNYNKIKYKLNKLNINFETIPDPPPFADDEHFNKAVNCIRSFELQEMSYTIDVCSVCFERKINLKKKKWKNDTSKEFNVRRQKVQIALIWLKKNNPAYSDIEISEERLNSCFDIKQKIQDAVDEIATEENTNISINKKGQVSIPWPTRGKIPLSEFTTRHFFTLAFPCLFPHACADFHMNRPLTCSSMSDWANHLIWYKDGRFAKHKFFKFIVHNIINRKRVLDNSTFIVQQKLGENMLTLSDLKAKLQTGDKSVAEKILYFSANLRGTSQYWNQRSKELRALIQYKINEGQGLPSIFTTGSCAEFYFKPLKRILSLYIKETTGNEIDLNDHNKMFKAVQDNTHIVGDYFDKRTQSYFKEIMGPVFGVNSYWYRQEFSKSRGMIHWHGLCWRFDKEPHNLMHQAYVDGKTDDECAKLLSDWAKLEYKMTANHPAGLDENNKPKKLWPPPEGTAPAPPDEKNPLNKLLMDVSESQESAQIIVFVPLEITPLIQLNSVVWSLAHPVKQCRMEFGTSLNPGKTVKDNPAIVKDRNGSLRLEMERDHPNLVQHSQIHTQAWRANGDISLILSKSGPENPSVNEIIAVEKYVSGYACKGNEPTGAVADLFNDMVNSADETTGSNTKSLCTKLLMGTVKRDISAVETSFELSALPLYRSSHAFQNISLTGARILEKKWIHCYKTDPIR</sequence>
<feature type="compositionally biased region" description="Pro residues" evidence="1">
    <location>
        <begin position="970"/>
        <end position="981"/>
    </location>
</feature>
<evidence type="ECO:0000256" key="1">
    <source>
        <dbReference type="SAM" id="MobiDB-lite"/>
    </source>
</evidence>
<keyword evidence="4" id="KW-1185">Reference proteome</keyword>